<evidence type="ECO:0000256" key="1">
    <source>
        <dbReference type="SAM" id="Coils"/>
    </source>
</evidence>
<name>A0A183B2K4_9TREM</name>
<dbReference type="OrthoDB" id="206339at2759"/>
<reference evidence="4" key="1">
    <citation type="submission" date="2016-06" db="UniProtKB">
        <authorList>
            <consortium name="WormBaseParasite"/>
        </authorList>
    </citation>
    <scope>IDENTIFICATION</scope>
</reference>
<accession>A0A183B2K4</accession>
<organism evidence="4">
    <name type="scientific">Echinostoma caproni</name>
    <dbReference type="NCBI Taxonomy" id="27848"/>
    <lineage>
        <taxon>Eukaryota</taxon>
        <taxon>Metazoa</taxon>
        <taxon>Spiralia</taxon>
        <taxon>Lophotrochozoa</taxon>
        <taxon>Platyhelminthes</taxon>
        <taxon>Trematoda</taxon>
        <taxon>Digenea</taxon>
        <taxon>Plagiorchiida</taxon>
        <taxon>Echinostomata</taxon>
        <taxon>Echinostomatoidea</taxon>
        <taxon>Echinostomatidae</taxon>
        <taxon>Echinostoma</taxon>
    </lineage>
</organism>
<evidence type="ECO:0000313" key="3">
    <source>
        <dbReference type="Proteomes" id="UP000272942"/>
    </source>
</evidence>
<dbReference type="Proteomes" id="UP000272942">
    <property type="component" value="Unassembled WGS sequence"/>
</dbReference>
<dbReference type="GO" id="GO:0036064">
    <property type="term" value="C:ciliary basal body"/>
    <property type="evidence" value="ECO:0007669"/>
    <property type="project" value="TreeGrafter"/>
</dbReference>
<evidence type="ECO:0000313" key="4">
    <source>
        <dbReference type="WBParaSite" id="ECPE_0001347801-mRNA-1"/>
    </source>
</evidence>
<feature type="coiled-coil region" evidence="1">
    <location>
        <begin position="165"/>
        <end position="285"/>
    </location>
</feature>
<dbReference type="GO" id="GO:0005813">
    <property type="term" value="C:centrosome"/>
    <property type="evidence" value="ECO:0007669"/>
    <property type="project" value="TreeGrafter"/>
</dbReference>
<proteinExistence type="predicted"/>
<dbReference type="EMBL" id="UZAN01055082">
    <property type="protein sequence ID" value="VDP90711.1"/>
    <property type="molecule type" value="Genomic_DNA"/>
</dbReference>
<dbReference type="GO" id="GO:0060287">
    <property type="term" value="P:epithelial cilium movement involved in determination of left/right asymmetry"/>
    <property type="evidence" value="ECO:0007669"/>
    <property type="project" value="TreeGrafter"/>
</dbReference>
<dbReference type="InterPro" id="IPR055289">
    <property type="entry name" value="OFD1"/>
</dbReference>
<sequence>MLVASGELETVKSHIRSKLILEMKKSWSAVGAGRDGKQHVDYYSKLASKLIVSHLIFRHCDYTLSVFVPESGLSQNEVYCLDHDGRTKLHKPDELLSEMKSLQNQKIKSMMSAEHSPLEVLLRYCEEQFTWPQMCTGIQTDRETHVESFDYKLQNIDKTYDHLRYLDLQSTKETFEQRLDSMRREMEAQYTEKLNLKLDHYRNSQLAEVESRMKDQYQLLLQNAQKKLEEEYEKRLTSLSEEQKEMKNKAELARQAEEREAFLRRQNMQKEVDILRTRLMELKDEKELLAR</sequence>
<keyword evidence="3" id="KW-1185">Reference proteome</keyword>
<dbReference type="AlphaFoldDB" id="A0A183B2K4"/>
<dbReference type="WBParaSite" id="ECPE_0001347801-mRNA-1">
    <property type="protein sequence ID" value="ECPE_0001347801-mRNA-1"/>
    <property type="gene ID" value="ECPE_0001347801"/>
</dbReference>
<dbReference type="GO" id="GO:0005576">
    <property type="term" value="C:extracellular region"/>
    <property type="evidence" value="ECO:0007669"/>
    <property type="project" value="GOC"/>
</dbReference>
<dbReference type="PANTHER" id="PTHR39063">
    <property type="entry name" value="ORAL-FACIAL-DIGITAL SYNDROME 1 PROTEIN HOMOLOG"/>
    <property type="match status" value="1"/>
</dbReference>
<evidence type="ECO:0000313" key="2">
    <source>
        <dbReference type="EMBL" id="VDP90711.1"/>
    </source>
</evidence>
<gene>
    <name evidence="2" type="ORF">ECPE_LOCUS13439</name>
</gene>
<reference evidence="2 3" key="2">
    <citation type="submission" date="2018-11" db="EMBL/GenBank/DDBJ databases">
        <authorList>
            <consortium name="Pathogen Informatics"/>
        </authorList>
    </citation>
    <scope>NUCLEOTIDE SEQUENCE [LARGE SCALE GENOMIC DNA]</scope>
    <source>
        <strain evidence="2 3">Egypt</strain>
    </source>
</reference>
<keyword evidence="1" id="KW-0175">Coiled coil</keyword>
<protein>
    <submittedName>
        <fullName evidence="4">LisH domain-containing protein</fullName>
    </submittedName>
</protein>
<dbReference type="PANTHER" id="PTHR39063:SF1">
    <property type="entry name" value="OFD1 CENTRIOLE AND CENTRIOLAR SATELLITE PROTEIN"/>
    <property type="match status" value="1"/>
</dbReference>